<reference evidence="1" key="1">
    <citation type="journal article" date="2014" name="Virology">
        <title>The odd one out: Bacillus ACT bacteriophage CP-51 exhibits unusual properties compared to related Spounavirinae W.Ph. and Bastille.</title>
        <authorList>
            <person name="Klumpp J."/>
            <person name="Schmuki M."/>
            <person name="Sozhamannan S."/>
            <person name="Beyer W."/>
            <person name="Fouts D.E."/>
            <person name="Bernbach V."/>
            <person name="Calendar R."/>
            <person name="Loessner M.J."/>
        </authorList>
    </citation>
    <scope>NUCLEOTIDE SEQUENCE [LARGE SCALE GENOMIC DNA]</scope>
</reference>
<dbReference type="KEGG" id="vg:22277061"/>
<keyword evidence="2" id="KW-1185">Reference proteome</keyword>
<dbReference type="GeneID" id="22277061"/>
<evidence type="ECO:0000313" key="1">
    <source>
        <dbReference type="EMBL" id="AID50553.1"/>
    </source>
</evidence>
<dbReference type="RefSeq" id="YP_009099162.1">
    <property type="nucleotide sequence ID" value="NC_025423.1"/>
</dbReference>
<proteinExistence type="predicted"/>
<name>A0A068EMF6_9CAUD</name>
<organism evidence="1 2">
    <name type="scientific">Bacillus phage CP-51</name>
    <dbReference type="NCBI Taxonomy" id="1391188"/>
    <lineage>
        <taxon>Viruses</taxon>
        <taxon>Duplodnaviria</taxon>
        <taxon>Heunggongvirae</taxon>
        <taxon>Uroviricota</taxon>
        <taxon>Caudoviricetes</taxon>
        <taxon>Herelleviridae</taxon>
        <taxon>Spounavirinae</taxon>
        <taxon>Siminovitchvirus</taxon>
        <taxon>Siminovitchvirus CP51</taxon>
    </lineage>
</organism>
<evidence type="ECO:0000313" key="2">
    <source>
        <dbReference type="Proteomes" id="UP000027382"/>
    </source>
</evidence>
<dbReference type="OrthoDB" id="30257at10239"/>
<protein>
    <submittedName>
        <fullName evidence="1">Uncharacterized protein</fullName>
    </submittedName>
</protein>
<sequence length="225" mass="26215">MSNLTVGEWRILILSKCIEEDADLYMYTDALRREGKRAVLSITKEDAKILNEYTSKEQDEHFREQLRKEWLFTGKVKDNGRGNKTTCEYCQHQQIRYRYLCKNTKTGVYLELGSVCVGYIVHGEAKMKDKEFSKRFVEGLDSLKNKPYTPDPQEVEHKRNHQIDAIRYAASIIHSAGHGENSFFQSLQKQWNEGNALSDKQFDALKNMAIRIRDSRKRKEVANNA</sequence>
<dbReference type="EMBL" id="KF554508">
    <property type="protein sequence ID" value="AID50553.1"/>
    <property type="molecule type" value="Genomic_DNA"/>
</dbReference>
<dbReference type="Proteomes" id="UP000027382">
    <property type="component" value="Segment"/>
</dbReference>
<accession>A0A068EMF6</accession>